<keyword evidence="2" id="KW-1185">Reference proteome</keyword>
<reference evidence="1" key="2">
    <citation type="submission" date="2023-05" db="EMBL/GenBank/DDBJ databases">
        <authorList>
            <person name="Fouks B."/>
        </authorList>
    </citation>
    <scope>NUCLEOTIDE SEQUENCE</scope>
    <source>
        <strain evidence="1">Stay&amp;Tobe</strain>
        <tissue evidence="1">Testes</tissue>
    </source>
</reference>
<organism evidence="1 2">
    <name type="scientific">Diploptera punctata</name>
    <name type="common">Pacific beetle cockroach</name>
    <dbReference type="NCBI Taxonomy" id="6984"/>
    <lineage>
        <taxon>Eukaryota</taxon>
        <taxon>Metazoa</taxon>
        <taxon>Ecdysozoa</taxon>
        <taxon>Arthropoda</taxon>
        <taxon>Hexapoda</taxon>
        <taxon>Insecta</taxon>
        <taxon>Pterygota</taxon>
        <taxon>Neoptera</taxon>
        <taxon>Polyneoptera</taxon>
        <taxon>Dictyoptera</taxon>
        <taxon>Blattodea</taxon>
        <taxon>Blaberoidea</taxon>
        <taxon>Blaberidae</taxon>
        <taxon>Diplopterinae</taxon>
        <taxon>Diploptera</taxon>
    </lineage>
</organism>
<dbReference type="EMBL" id="JASPKZ010008351">
    <property type="protein sequence ID" value="KAJ9580277.1"/>
    <property type="molecule type" value="Genomic_DNA"/>
</dbReference>
<gene>
    <name evidence="1" type="ORF">L9F63_004090</name>
</gene>
<evidence type="ECO:0000313" key="2">
    <source>
        <dbReference type="Proteomes" id="UP001233999"/>
    </source>
</evidence>
<protein>
    <submittedName>
        <fullName evidence="1">Uncharacterized protein</fullName>
    </submittedName>
</protein>
<feature type="non-terminal residue" evidence="1">
    <location>
        <position position="1"/>
    </location>
</feature>
<sequence length="67" mass="7922">VFTKKQCKRQKMKYEHHGRSALSSYIDWDEILYHDFAKLIDTMVSMYSYVDAKKKKGPSENPFTTSL</sequence>
<name>A0AAD7ZHP7_DIPPU</name>
<reference evidence="1" key="1">
    <citation type="journal article" date="2023" name="IScience">
        <title>Live-bearing cockroach genome reveals convergent evolutionary mechanisms linked to viviparity in insects and beyond.</title>
        <authorList>
            <person name="Fouks B."/>
            <person name="Harrison M.C."/>
            <person name="Mikhailova A.A."/>
            <person name="Marchal E."/>
            <person name="English S."/>
            <person name="Carruthers M."/>
            <person name="Jennings E.C."/>
            <person name="Chiamaka E.L."/>
            <person name="Frigard R.A."/>
            <person name="Pippel M."/>
            <person name="Attardo G.M."/>
            <person name="Benoit J.B."/>
            <person name="Bornberg-Bauer E."/>
            <person name="Tobe S.S."/>
        </authorList>
    </citation>
    <scope>NUCLEOTIDE SEQUENCE</scope>
    <source>
        <strain evidence="1">Stay&amp;Tobe</strain>
    </source>
</reference>
<evidence type="ECO:0000313" key="1">
    <source>
        <dbReference type="EMBL" id="KAJ9580277.1"/>
    </source>
</evidence>
<dbReference type="AlphaFoldDB" id="A0AAD7ZHP7"/>
<accession>A0AAD7ZHP7</accession>
<feature type="non-terminal residue" evidence="1">
    <location>
        <position position="67"/>
    </location>
</feature>
<dbReference type="Proteomes" id="UP001233999">
    <property type="component" value="Unassembled WGS sequence"/>
</dbReference>
<proteinExistence type="predicted"/>
<comment type="caution">
    <text evidence="1">The sequence shown here is derived from an EMBL/GenBank/DDBJ whole genome shotgun (WGS) entry which is preliminary data.</text>
</comment>